<organism evidence="1 2">
    <name type="scientific">Polymorphobacter multimanifer</name>
    <dbReference type="NCBI Taxonomy" id="1070431"/>
    <lineage>
        <taxon>Bacteria</taxon>
        <taxon>Pseudomonadati</taxon>
        <taxon>Pseudomonadota</taxon>
        <taxon>Alphaproteobacteria</taxon>
        <taxon>Sphingomonadales</taxon>
        <taxon>Sphingosinicellaceae</taxon>
        <taxon>Polymorphobacter</taxon>
    </lineage>
</organism>
<proteinExistence type="predicted"/>
<dbReference type="AlphaFoldDB" id="A0A841L814"/>
<sequence length="435" mass="47348">MAETASPPEKPNALRSALDWLLGTGPIATGGGSGFQNSRPLGGITAASGEYYSMFTGTSGDDVPALSLTSASSVTAVHACTALISGAISSLPVSIYQRTPQGEQEELFNEDLWWLLNEQFNPRWSAAKGWEYLGMSILLQGDAFAIIERRGPRITGLRPIHPIAAEVRPSNDGRRLVYRFTFDWADGADMLGSRIYDQDDVLHFPGIGFDGLRGMSPLRSFLRMAGGVAQALQNYNGKFFTNGARPDYVITGDMTEEQITQSRASIDAYHGGLANSRRPMLLSGGLEVKTISLPLEDVQLLGLRQFAVEEIARAYLVPPFMIGHTQNTTSWGSGVEAMGVGFVRYTLRNYLSAIENELNRKLYRGGNKFLAFDTSELERADLKSLFEALRTAMGRAGEAGFMTPDEVRRVLKLRKVPGGDALATGEKEMTDAQAA</sequence>
<dbReference type="Proteomes" id="UP000538147">
    <property type="component" value="Unassembled WGS sequence"/>
</dbReference>
<dbReference type="InterPro" id="IPR006944">
    <property type="entry name" value="Phage/GTA_portal"/>
</dbReference>
<dbReference type="NCBIfam" id="TIGR01537">
    <property type="entry name" value="portal_HK97"/>
    <property type="match status" value="1"/>
</dbReference>
<keyword evidence="2" id="KW-1185">Reference proteome</keyword>
<accession>A0A841L814</accession>
<comment type="caution">
    <text evidence="1">The sequence shown here is derived from an EMBL/GenBank/DDBJ whole genome shotgun (WGS) entry which is preliminary data.</text>
</comment>
<evidence type="ECO:0000313" key="2">
    <source>
        <dbReference type="Proteomes" id="UP000538147"/>
    </source>
</evidence>
<gene>
    <name evidence="1" type="ORF">FHS79_002531</name>
</gene>
<dbReference type="InterPro" id="IPR006427">
    <property type="entry name" value="Portal_HK97"/>
</dbReference>
<reference evidence="1 2" key="1">
    <citation type="submission" date="2020-08" db="EMBL/GenBank/DDBJ databases">
        <title>Genomic Encyclopedia of Type Strains, Phase IV (KMG-IV): sequencing the most valuable type-strain genomes for metagenomic binning, comparative biology and taxonomic classification.</title>
        <authorList>
            <person name="Goeker M."/>
        </authorList>
    </citation>
    <scope>NUCLEOTIDE SEQUENCE [LARGE SCALE GENOMIC DNA]</scope>
    <source>
        <strain evidence="1 2">DSM 102189</strain>
    </source>
</reference>
<name>A0A841L814_9SPHN</name>
<dbReference type="Pfam" id="PF04860">
    <property type="entry name" value="Phage_portal"/>
    <property type="match status" value="1"/>
</dbReference>
<evidence type="ECO:0000313" key="1">
    <source>
        <dbReference type="EMBL" id="MBB6228346.1"/>
    </source>
</evidence>
<dbReference type="RefSeq" id="WP_184200516.1">
    <property type="nucleotide sequence ID" value="NZ_BMOX01000045.1"/>
</dbReference>
<protein>
    <submittedName>
        <fullName evidence="1">HK97 family phage portal protein</fullName>
    </submittedName>
</protein>
<dbReference type="EMBL" id="JACIIV010000018">
    <property type="protein sequence ID" value="MBB6228346.1"/>
    <property type="molecule type" value="Genomic_DNA"/>
</dbReference>